<evidence type="ECO:0000256" key="2">
    <source>
        <dbReference type="SAM" id="MobiDB-lite"/>
    </source>
</evidence>
<dbReference type="Gene3D" id="3.40.50.150">
    <property type="entry name" value="Vaccinia Virus protein VP39"/>
    <property type="match status" value="1"/>
</dbReference>
<keyword evidence="3" id="KW-0489">Methyltransferase</keyword>
<evidence type="ECO:0000313" key="4">
    <source>
        <dbReference type="Proteomes" id="UP000813385"/>
    </source>
</evidence>
<evidence type="ECO:0000256" key="1">
    <source>
        <dbReference type="ARBA" id="ARBA00038158"/>
    </source>
</evidence>
<feature type="region of interest" description="Disordered" evidence="2">
    <location>
        <begin position="323"/>
        <end position="347"/>
    </location>
</feature>
<comment type="similarity">
    <text evidence="1">Belongs to the methyltransferase superfamily. LaeA methyltransferase family.</text>
</comment>
<dbReference type="PANTHER" id="PTHR43591:SF10">
    <property type="entry name" value="ABC TRANSMEMBRANE TYPE-1 DOMAIN-CONTAINING PROTEIN-RELATED"/>
    <property type="match status" value="1"/>
</dbReference>
<dbReference type="GO" id="GO:0008168">
    <property type="term" value="F:methyltransferase activity"/>
    <property type="evidence" value="ECO:0007669"/>
    <property type="project" value="UniProtKB-KW"/>
</dbReference>
<keyword evidence="3" id="KW-0808">Transferase</keyword>
<dbReference type="GO" id="GO:0032259">
    <property type="term" value="P:methylation"/>
    <property type="evidence" value="ECO:0007669"/>
    <property type="project" value="UniProtKB-KW"/>
</dbReference>
<evidence type="ECO:0000313" key="3">
    <source>
        <dbReference type="EMBL" id="KAH7376578.1"/>
    </source>
</evidence>
<protein>
    <submittedName>
        <fullName evidence="3">S-adenosyl-L-methionine-dependent methyltransferase</fullName>
    </submittedName>
</protein>
<dbReference type="OrthoDB" id="2013972at2759"/>
<dbReference type="CDD" id="cd02440">
    <property type="entry name" value="AdoMet_MTases"/>
    <property type="match status" value="1"/>
</dbReference>
<dbReference type="EMBL" id="JAGPXD010000001">
    <property type="protein sequence ID" value="KAH7376578.1"/>
    <property type="molecule type" value="Genomic_DNA"/>
</dbReference>
<sequence length="347" mass="39073">MAAQQFDDDQPLAADNFDADSTYSEPVSAGLTSLRSSVLNWRVENGRTYHAMSDGKYSFPNDDRELDRLDLQHNMWLLTLRGKLALCPKEHGAKRVLDAGTGTGIWAMEYGDLHPQAEVIGVDLSPVQPNLVPPNVTFEADDLEKEWTWNVPFDFIFARILAGSLVSYEDFVRKAYDNLEPGGYIELQEVELPYRSDDGTLPEDSDIARYGQLFKDACKTINRPMVEGDQLEEWVRKAGFVNVTRTQLKWPLNSWPADKHYKEIGAWCHYNVDQGLEGLSLALFTRILGWSKEETLVFCGKVRNQFKDRSIHAYSPITIVYAQKPGGPPAEEPEEEEAPAAAPAEEA</sequence>
<dbReference type="PANTHER" id="PTHR43591">
    <property type="entry name" value="METHYLTRANSFERASE"/>
    <property type="match status" value="1"/>
</dbReference>
<name>A0A8K0XA72_9PEZI</name>
<dbReference type="SUPFAM" id="SSF53335">
    <property type="entry name" value="S-adenosyl-L-methionine-dependent methyltransferases"/>
    <property type="match status" value="1"/>
</dbReference>
<organism evidence="3 4">
    <name type="scientific">Plectosphaerella cucumerina</name>
    <dbReference type="NCBI Taxonomy" id="40658"/>
    <lineage>
        <taxon>Eukaryota</taxon>
        <taxon>Fungi</taxon>
        <taxon>Dikarya</taxon>
        <taxon>Ascomycota</taxon>
        <taxon>Pezizomycotina</taxon>
        <taxon>Sordariomycetes</taxon>
        <taxon>Hypocreomycetidae</taxon>
        <taxon>Glomerellales</taxon>
        <taxon>Plectosphaerellaceae</taxon>
        <taxon>Plectosphaerella</taxon>
    </lineage>
</organism>
<comment type="caution">
    <text evidence="3">The sequence shown here is derived from an EMBL/GenBank/DDBJ whole genome shotgun (WGS) entry which is preliminary data.</text>
</comment>
<gene>
    <name evidence="3" type="ORF">B0T11DRAFT_22682</name>
</gene>
<dbReference type="AlphaFoldDB" id="A0A8K0XA72"/>
<accession>A0A8K0XA72</accession>
<reference evidence="3" key="1">
    <citation type="journal article" date="2021" name="Nat. Commun.">
        <title>Genetic determinants of endophytism in the Arabidopsis root mycobiome.</title>
        <authorList>
            <person name="Mesny F."/>
            <person name="Miyauchi S."/>
            <person name="Thiergart T."/>
            <person name="Pickel B."/>
            <person name="Atanasova L."/>
            <person name="Karlsson M."/>
            <person name="Huettel B."/>
            <person name="Barry K.W."/>
            <person name="Haridas S."/>
            <person name="Chen C."/>
            <person name="Bauer D."/>
            <person name="Andreopoulos W."/>
            <person name="Pangilinan J."/>
            <person name="LaButti K."/>
            <person name="Riley R."/>
            <person name="Lipzen A."/>
            <person name="Clum A."/>
            <person name="Drula E."/>
            <person name="Henrissat B."/>
            <person name="Kohler A."/>
            <person name="Grigoriev I.V."/>
            <person name="Martin F.M."/>
            <person name="Hacquard S."/>
        </authorList>
    </citation>
    <scope>NUCLEOTIDE SEQUENCE</scope>
    <source>
        <strain evidence="3">MPI-CAGE-AT-0016</strain>
    </source>
</reference>
<dbReference type="Proteomes" id="UP000813385">
    <property type="component" value="Unassembled WGS sequence"/>
</dbReference>
<dbReference type="Pfam" id="PF13489">
    <property type="entry name" value="Methyltransf_23"/>
    <property type="match status" value="1"/>
</dbReference>
<dbReference type="InterPro" id="IPR029063">
    <property type="entry name" value="SAM-dependent_MTases_sf"/>
</dbReference>
<keyword evidence="4" id="KW-1185">Reference proteome</keyword>
<proteinExistence type="inferred from homology"/>